<dbReference type="InterPro" id="IPR025269">
    <property type="entry name" value="SAM-like_dom"/>
</dbReference>
<evidence type="ECO:0000259" key="4">
    <source>
        <dbReference type="PROSITE" id="PS51898"/>
    </source>
</evidence>
<proteinExistence type="inferred from homology"/>
<dbReference type="InterPro" id="IPR050090">
    <property type="entry name" value="Tyrosine_recombinase_XerCD"/>
</dbReference>
<organism evidence="5 6">
    <name type="scientific">Leyella lascolaii</name>
    <dbReference type="NCBI Taxonomy" id="1776379"/>
    <lineage>
        <taxon>Bacteria</taxon>
        <taxon>Pseudomonadati</taxon>
        <taxon>Bacteroidota</taxon>
        <taxon>Bacteroidia</taxon>
        <taxon>Bacteroidales</taxon>
        <taxon>Prevotellaceae</taxon>
        <taxon>Leyella</taxon>
    </lineage>
</organism>
<dbReference type="Pfam" id="PF17293">
    <property type="entry name" value="Arm-DNA-bind_5"/>
    <property type="match status" value="1"/>
</dbReference>
<comment type="similarity">
    <text evidence="1">Belongs to the 'phage' integrase family.</text>
</comment>
<dbReference type="InterPro" id="IPR010998">
    <property type="entry name" value="Integrase_recombinase_N"/>
</dbReference>
<comment type="caution">
    <text evidence="5">The sequence shown here is derived from an EMBL/GenBank/DDBJ whole genome shotgun (WGS) entry which is preliminary data.</text>
</comment>
<dbReference type="SUPFAM" id="SSF56349">
    <property type="entry name" value="DNA breaking-rejoining enzymes"/>
    <property type="match status" value="1"/>
</dbReference>
<dbReference type="Pfam" id="PF13102">
    <property type="entry name" value="Phage_int_SAM_5"/>
    <property type="match status" value="1"/>
</dbReference>
<keyword evidence="3" id="KW-0233">DNA recombination</keyword>
<dbReference type="InterPro" id="IPR013762">
    <property type="entry name" value="Integrase-like_cat_sf"/>
</dbReference>
<feature type="domain" description="Tyr recombinase" evidence="4">
    <location>
        <begin position="228"/>
        <end position="420"/>
    </location>
</feature>
<sequence length="425" mass="49165">MHIQKGIKFLLHKRKPGETHNLAIRMRVTLRGQRPLDFPTGHNIDLKDWDANNQCALKSAPGAADINRTIDEWKAIMNEVFARYELLEKRVPTLDEIKDLFNDMVGRKTKTNESLADPNMDLFHVFDLFTDMMGKQNQWTPSTFEKFAAIKHHLYDFDPHLSFPGINESKMQAYLAYLEKKELRNTTIAKNLAFVRWFLRWAHKKGYYNGDVQDTFKPKLKGTDGNSKEIIYLTQDEIKTLENHVFLPTQAALERVRDIFLFCCFTGLRYSDVAKLKRSDIKDGFIEVVTKKTVDGLRIELNKHSQAIIDKYKDMKFPQDLALPVISNVKMNAHLKILGQVCGIDEPTRIVYFQGGIRHEQVFPKWALLTTHCGRRTFVVTALQLGIPSEVIMKWTGHNDFSAMKPYVKIVDELKAKAMSRFDNL</sequence>
<evidence type="ECO:0000256" key="1">
    <source>
        <dbReference type="ARBA" id="ARBA00008857"/>
    </source>
</evidence>
<dbReference type="Gene3D" id="1.10.150.130">
    <property type="match status" value="1"/>
</dbReference>
<evidence type="ECO:0000313" key="6">
    <source>
        <dbReference type="Proteomes" id="UP001167831"/>
    </source>
</evidence>
<keyword evidence="2" id="KW-0238">DNA-binding</keyword>
<reference evidence="5" key="2">
    <citation type="submission" date="2024-05" db="EMBL/GenBank/DDBJ databases">
        <title>Identification and characterization of horizontal gene transfer across gut microbiota members of farm animals based on homology search.</title>
        <authorList>
            <person name="Schwarzerova J."/>
            <person name="Nykrynova M."/>
            <person name="Jureckova K."/>
            <person name="Cejkova D."/>
            <person name="Rychlik I."/>
        </authorList>
    </citation>
    <scope>NUCLEOTIDE SEQUENCE</scope>
    <source>
        <strain evidence="5">ET37</strain>
    </source>
</reference>
<evidence type="ECO:0000256" key="3">
    <source>
        <dbReference type="ARBA" id="ARBA00023172"/>
    </source>
</evidence>
<dbReference type="EMBL" id="JAUEIE010000005">
    <property type="protein sequence ID" value="MDN0022756.1"/>
    <property type="molecule type" value="Genomic_DNA"/>
</dbReference>
<dbReference type="InterPro" id="IPR035386">
    <property type="entry name" value="Arm-DNA-bind_5"/>
</dbReference>
<dbReference type="InterPro" id="IPR011010">
    <property type="entry name" value="DNA_brk_join_enz"/>
</dbReference>
<gene>
    <name evidence="5" type="ORF">QVN81_06915</name>
</gene>
<keyword evidence="6" id="KW-1185">Reference proteome</keyword>
<dbReference type="RefSeq" id="WP_289825264.1">
    <property type="nucleotide sequence ID" value="NZ_JAUEIE010000005.1"/>
</dbReference>
<dbReference type="Gene3D" id="1.10.443.10">
    <property type="entry name" value="Intergrase catalytic core"/>
    <property type="match status" value="1"/>
</dbReference>
<dbReference type="CDD" id="cd01185">
    <property type="entry name" value="INTN1_C_like"/>
    <property type="match status" value="1"/>
</dbReference>
<name>A0ABT7WXS3_9BACT</name>
<evidence type="ECO:0000256" key="2">
    <source>
        <dbReference type="ARBA" id="ARBA00023125"/>
    </source>
</evidence>
<dbReference type="PROSITE" id="PS51898">
    <property type="entry name" value="TYR_RECOMBINASE"/>
    <property type="match status" value="1"/>
</dbReference>
<accession>A0ABT7WXS3</accession>
<dbReference type="Proteomes" id="UP001167831">
    <property type="component" value="Unassembled WGS sequence"/>
</dbReference>
<dbReference type="PANTHER" id="PTHR30349:SF64">
    <property type="entry name" value="PROPHAGE INTEGRASE INTD-RELATED"/>
    <property type="match status" value="1"/>
</dbReference>
<protein>
    <submittedName>
        <fullName evidence="5">Phage integrase SAM-like domain-containing protein</fullName>
    </submittedName>
</protein>
<dbReference type="PANTHER" id="PTHR30349">
    <property type="entry name" value="PHAGE INTEGRASE-RELATED"/>
    <property type="match status" value="1"/>
</dbReference>
<evidence type="ECO:0000313" key="5">
    <source>
        <dbReference type="EMBL" id="MDN0022756.1"/>
    </source>
</evidence>
<reference evidence="5" key="1">
    <citation type="submission" date="2023-06" db="EMBL/GenBank/DDBJ databases">
        <authorList>
            <person name="Zeman M."/>
            <person name="Kubasova T."/>
            <person name="Jahodarova E."/>
            <person name="Nykrynova M."/>
            <person name="Rychlik I."/>
        </authorList>
    </citation>
    <scope>NUCLEOTIDE SEQUENCE</scope>
    <source>
        <strain evidence="5">ET37</strain>
    </source>
</reference>
<dbReference type="InterPro" id="IPR002104">
    <property type="entry name" value="Integrase_catalytic"/>
</dbReference>